<dbReference type="AlphaFoldDB" id="A0A7H1AZD1"/>
<evidence type="ECO:0000256" key="5">
    <source>
        <dbReference type="ARBA" id="ARBA00011921"/>
    </source>
</evidence>
<evidence type="ECO:0000256" key="11">
    <source>
        <dbReference type="ARBA" id="ARBA00022915"/>
    </source>
</evidence>
<dbReference type="InterPro" id="IPR002933">
    <property type="entry name" value="Peptidase_M20"/>
</dbReference>
<comment type="function">
    <text evidence="16">Catalyzes the hydrolysis of N-succinyl-L,L-diaminopimelic acid (SDAP), forming succinate and LL-2,6-diaminopimelate (DAP), an intermediate involved in the bacterial biosynthesis of lysine and meso-diaminopimelic acid, an essential component of bacterial cell walls.</text>
</comment>
<comment type="cofactor">
    <cofactor evidence="1">
        <name>Co(2+)</name>
        <dbReference type="ChEBI" id="CHEBI:48828"/>
    </cofactor>
</comment>
<dbReference type="NCBIfam" id="TIGR01246">
    <property type="entry name" value="dapE_proteo"/>
    <property type="match status" value="1"/>
</dbReference>
<feature type="binding site" evidence="16">
    <location>
        <position position="66"/>
    </location>
    <ligand>
        <name>Zn(2+)</name>
        <dbReference type="ChEBI" id="CHEBI:29105"/>
        <label>1</label>
    </ligand>
</feature>
<comment type="cofactor">
    <cofactor evidence="16">
        <name>Zn(2+)</name>
        <dbReference type="ChEBI" id="CHEBI:29105"/>
    </cofactor>
    <cofactor evidence="16">
        <name>Co(2+)</name>
        <dbReference type="ChEBI" id="CHEBI:48828"/>
    </cofactor>
    <text evidence="16">Binds 2 Zn(2+) or Co(2+) ions per subunit.</text>
</comment>
<dbReference type="GO" id="GO:0009089">
    <property type="term" value="P:lysine biosynthetic process via diaminopimelate"/>
    <property type="evidence" value="ECO:0007669"/>
    <property type="project" value="UniProtKB-UniRule"/>
</dbReference>
<feature type="domain" description="Peptidase M20 dimerisation" evidence="17">
    <location>
        <begin position="175"/>
        <end position="282"/>
    </location>
</feature>
<keyword evidence="13 16" id="KW-0170">Cobalt</keyword>
<dbReference type="Pfam" id="PF07687">
    <property type="entry name" value="M20_dimer"/>
    <property type="match status" value="1"/>
</dbReference>
<evidence type="ECO:0000256" key="7">
    <source>
        <dbReference type="ARBA" id="ARBA00022605"/>
    </source>
</evidence>
<keyword evidence="12 16" id="KW-0457">Lysine biosynthesis</keyword>
<evidence type="ECO:0000259" key="17">
    <source>
        <dbReference type="Pfam" id="PF07687"/>
    </source>
</evidence>
<dbReference type="EMBL" id="CP061275">
    <property type="protein sequence ID" value="QNS01836.1"/>
    <property type="molecule type" value="Genomic_DNA"/>
</dbReference>
<keyword evidence="7 16" id="KW-0028">Amino-acid biosynthesis</keyword>
<keyword evidence="8 16" id="KW-0479">Metal-binding</keyword>
<dbReference type="PROSITE" id="PS00758">
    <property type="entry name" value="ARGE_DAPE_CPG2_1"/>
    <property type="match status" value="1"/>
</dbReference>
<keyword evidence="10 16" id="KW-0862">Zinc</keyword>
<name>A0A7H1AZD1_9GAMM</name>
<dbReference type="SUPFAM" id="SSF53187">
    <property type="entry name" value="Zn-dependent exopeptidases"/>
    <property type="match status" value="1"/>
</dbReference>
<dbReference type="NCBIfam" id="NF009557">
    <property type="entry name" value="PRK13009.1"/>
    <property type="match status" value="1"/>
</dbReference>
<dbReference type="UniPathway" id="UPA00034">
    <property type="reaction ID" value="UER00021"/>
</dbReference>
<dbReference type="PANTHER" id="PTHR43808">
    <property type="entry name" value="ACETYLORNITHINE DEACETYLASE"/>
    <property type="match status" value="1"/>
</dbReference>
<dbReference type="InterPro" id="IPR036264">
    <property type="entry name" value="Bact_exopeptidase_dim_dom"/>
</dbReference>
<keyword evidence="11 16" id="KW-0220">Diaminopimelate biosynthesis</keyword>
<evidence type="ECO:0000256" key="12">
    <source>
        <dbReference type="ARBA" id="ARBA00023154"/>
    </source>
</evidence>
<feature type="binding site" evidence="16">
    <location>
        <position position="134"/>
    </location>
    <ligand>
        <name>Zn(2+)</name>
        <dbReference type="ChEBI" id="CHEBI:29105"/>
        <label>2</label>
    </ligand>
</feature>
<accession>A0A7H1AZD1</accession>
<evidence type="ECO:0000256" key="9">
    <source>
        <dbReference type="ARBA" id="ARBA00022801"/>
    </source>
</evidence>
<evidence type="ECO:0000313" key="18">
    <source>
        <dbReference type="EMBL" id="QNS01836.1"/>
    </source>
</evidence>
<sequence length="375" mass="41409">MSCAVIQLTQQLIRIPSISPQDLGCQDIIIKRLRNIGFQIKTINVNNTRNFWAYRGTGKTLAFAGHTDVVPSGASDCWNTDPFDPVICDGILFGRGVADMKGALASMVVAVERFIKKHPNHKGRLSFLITSDEEDTAIDGTAKIVEYLMSKRENINYCLIGEPSSTLKIGDTIKNGRRGSINALLKLYGIQGHIAYPELASNPIHTGCSIIKKLLSIKFDHGNTYFSPTSINISNIHGGTGKNNIIPNVLSIQFNIRFSTEITDIKIKDKVKNILDNSHIKYDIKWFLSGQPFITQPGVLINTVIQSIINLNRIKPNLSTGGGTSDGRFISLMGPEIVELGLTNKTIHKVNECAKISDLKMLSLIYEDIIKNLML</sequence>
<dbReference type="EC" id="3.5.1.18" evidence="5 16"/>
<feature type="active site" evidence="16">
    <location>
        <position position="68"/>
    </location>
</feature>
<evidence type="ECO:0000256" key="4">
    <source>
        <dbReference type="ARBA" id="ARBA00011738"/>
    </source>
</evidence>
<dbReference type="Gene3D" id="3.40.630.10">
    <property type="entry name" value="Zn peptidases"/>
    <property type="match status" value="2"/>
</dbReference>
<evidence type="ECO:0000256" key="1">
    <source>
        <dbReference type="ARBA" id="ARBA00001941"/>
    </source>
</evidence>
<dbReference type="SUPFAM" id="SSF55031">
    <property type="entry name" value="Bacterial exopeptidase dimerisation domain"/>
    <property type="match status" value="1"/>
</dbReference>
<dbReference type="GO" id="GO:0008270">
    <property type="term" value="F:zinc ion binding"/>
    <property type="evidence" value="ECO:0007669"/>
    <property type="project" value="UniProtKB-UniRule"/>
</dbReference>
<organism evidence="18 19">
    <name type="scientific">Buchnera aphidicola</name>
    <name type="common">Pentalonia nigronervosa</name>
    <dbReference type="NCBI Taxonomy" id="1309793"/>
    <lineage>
        <taxon>Bacteria</taxon>
        <taxon>Pseudomonadati</taxon>
        <taxon>Pseudomonadota</taxon>
        <taxon>Gammaproteobacteria</taxon>
        <taxon>Enterobacterales</taxon>
        <taxon>Erwiniaceae</taxon>
        <taxon>Buchnera</taxon>
    </lineage>
</organism>
<evidence type="ECO:0000256" key="2">
    <source>
        <dbReference type="ARBA" id="ARBA00005130"/>
    </source>
</evidence>
<evidence type="ECO:0000313" key="19">
    <source>
        <dbReference type="Proteomes" id="UP000516346"/>
    </source>
</evidence>
<gene>
    <name evidence="16 18" type="primary">dapE</name>
    <name evidence="18" type="ORF">ICW73_02590</name>
</gene>
<evidence type="ECO:0000256" key="14">
    <source>
        <dbReference type="ARBA" id="ARBA00031891"/>
    </source>
</evidence>
<evidence type="ECO:0000256" key="13">
    <source>
        <dbReference type="ARBA" id="ARBA00023285"/>
    </source>
</evidence>
<dbReference type="PANTHER" id="PTHR43808:SF31">
    <property type="entry name" value="N-ACETYL-L-CITRULLINE DEACETYLASE"/>
    <property type="match status" value="1"/>
</dbReference>
<dbReference type="Pfam" id="PF01546">
    <property type="entry name" value="Peptidase_M20"/>
    <property type="match status" value="1"/>
</dbReference>
<evidence type="ECO:0000256" key="16">
    <source>
        <dbReference type="HAMAP-Rule" id="MF_01690"/>
    </source>
</evidence>
<feature type="binding site" evidence="16">
    <location>
        <position position="99"/>
    </location>
    <ligand>
        <name>Zn(2+)</name>
        <dbReference type="ChEBI" id="CHEBI:29105"/>
        <label>2</label>
    </ligand>
</feature>
<evidence type="ECO:0000256" key="8">
    <source>
        <dbReference type="ARBA" id="ARBA00022723"/>
    </source>
</evidence>
<keyword evidence="9 16" id="KW-0378">Hydrolase</keyword>
<feature type="binding site" evidence="16">
    <location>
        <position position="162"/>
    </location>
    <ligand>
        <name>Zn(2+)</name>
        <dbReference type="ChEBI" id="CHEBI:29105"/>
        <label>1</label>
    </ligand>
</feature>
<dbReference type="CDD" id="cd03891">
    <property type="entry name" value="M20_DapE_proteobac"/>
    <property type="match status" value="1"/>
</dbReference>
<dbReference type="InterPro" id="IPR050072">
    <property type="entry name" value="Peptidase_M20A"/>
</dbReference>
<dbReference type="InterPro" id="IPR005941">
    <property type="entry name" value="DapE_proteobac"/>
</dbReference>
<dbReference type="HAMAP" id="MF_01690">
    <property type="entry name" value="DapE"/>
    <property type="match status" value="1"/>
</dbReference>
<evidence type="ECO:0000256" key="3">
    <source>
        <dbReference type="ARBA" id="ARBA00006746"/>
    </source>
</evidence>
<comment type="pathway">
    <text evidence="2 16">Amino-acid biosynthesis; L-lysine biosynthesis via DAP pathway; LL-2,6-diaminopimelate from (S)-tetrahydrodipicolinate (succinylase route): step 3/3.</text>
</comment>
<evidence type="ECO:0000256" key="15">
    <source>
        <dbReference type="ARBA" id="ARBA00051301"/>
    </source>
</evidence>
<feature type="active site" description="Proton acceptor" evidence="16">
    <location>
        <position position="133"/>
    </location>
</feature>
<dbReference type="Proteomes" id="UP000516346">
    <property type="component" value="Chromosome"/>
</dbReference>
<dbReference type="InterPro" id="IPR011650">
    <property type="entry name" value="Peptidase_M20_dimer"/>
</dbReference>
<proteinExistence type="inferred from homology"/>
<comment type="catalytic activity">
    <reaction evidence="15 16">
        <text>N-succinyl-(2S,6S)-2,6-diaminopimelate + H2O = (2S,6S)-2,6-diaminopimelate + succinate</text>
        <dbReference type="Rhea" id="RHEA:22608"/>
        <dbReference type="ChEBI" id="CHEBI:15377"/>
        <dbReference type="ChEBI" id="CHEBI:30031"/>
        <dbReference type="ChEBI" id="CHEBI:57609"/>
        <dbReference type="ChEBI" id="CHEBI:58087"/>
        <dbReference type="EC" id="3.5.1.18"/>
    </reaction>
</comment>
<evidence type="ECO:0000256" key="10">
    <source>
        <dbReference type="ARBA" id="ARBA00022833"/>
    </source>
</evidence>
<comment type="similarity">
    <text evidence="3 16">Belongs to the peptidase M20A family. DapE subfamily.</text>
</comment>
<dbReference type="GO" id="GO:0009014">
    <property type="term" value="F:succinyl-diaminopimelate desuccinylase activity"/>
    <property type="evidence" value="ECO:0007669"/>
    <property type="project" value="UniProtKB-UniRule"/>
</dbReference>
<dbReference type="GO" id="GO:0008777">
    <property type="term" value="F:acetylornithine deacetylase activity"/>
    <property type="evidence" value="ECO:0007669"/>
    <property type="project" value="TreeGrafter"/>
</dbReference>
<comment type="subunit">
    <text evidence="4 16">Homodimer.</text>
</comment>
<dbReference type="InterPro" id="IPR001261">
    <property type="entry name" value="ArgE/DapE_CS"/>
</dbReference>
<dbReference type="FunFam" id="3.40.630.10:FF:000005">
    <property type="entry name" value="Succinyl-diaminopimelate desuccinylase"/>
    <property type="match status" value="1"/>
</dbReference>
<feature type="binding site" evidence="16">
    <location>
        <position position="348"/>
    </location>
    <ligand>
        <name>Zn(2+)</name>
        <dbReference type="ChEBI" id="CHEBI:29105"/>
        <label>2</label>
    </ligand>
</feature>
<dbReference type="GO" id="GO:0019877">
    <property type="term" value="P:diaminopimelate biosynthetic process"/>
    <property type="evidence" value="ECO:0007669"/>
    <property type="project" value="UniProtKB-UniRule"/>
</dbReference>
<reference evidence="18 19" key="1">
    <citation type="submission" date="2020-09" db="EMBL/GenBank/DDBJ databases">
        <title>Genome sequence of the banana aphid, Pentalonia nigronervosa Coquerel (Hemiptera: Aphididae) and its symbionts.</title>
        <authorList>
            <person name="Mathers T.C."/>
            <person name="Mugford S.T."/>
            <person name="Hogenhout S.A."/>
            <person name="Tripathi L."/>
        </authorList>
    </citation>
    <scope>NUCLEOTIDE SEQUENCE [LARGE SCALE GENOMIC DNA]</scope>
    <source>
        <strain evidence="18">Ba4</strain>
    </source>
</reference>
<dbReference type="GO" id="GO:0050897">
    <property type="term" value="F:cobalt ion binding"/>
    <property type="evidence" value="ECO:0007669"/>
    <property type="project" value="UniProtKB-UniRule"/>
</dbReference>
<feature type="binding site" evidence="16">
    <location>
        <position position="99"/>
    </location>
    <ligand>
        <name>Zn(2+)</name>
        <dbReference type="ChEBI" id="CHEBI:29105"/>
        <label>1</label>
    </ligand>
</feature>
<protein>
    <recommendedName>
        <fullName evidence="6 16">Succinyl-diaminopimelate desuccinylase</fullName>
        <shortName evidence="16">SDAP desuccinylase</shortName>
        <ecNumber evidence="5 16">3.5.1.18</ecNumber>
    </recommendedName>
    <alternativeName>
        <fullName evidence="14 16">N-succinyl-LL-2,6-diaminoheptanedioate amidohydrolase</fullName>
    </alternativeName>
</protein>
<evidence type="ECO:0000256" key="6">
    <source>
        <dbReference type="ARBA" id="ARBA00022391"/>
    </source>
</evidence>
<dbReference type="GO" id="GO:0006526">
    <property type="term" value="P:L-arginine biosynthetic process"/>
    <property type="evidence" value="ECO:0007669"/>
    <property type="project" value="TreeGrafter"/>
</dbReference>